<keyword evidence="2" id="KW-1185">Reference proteome</keyword>
<dbReference type="EMBL" id="CBTK010000024">
    <property type="protein sequence ID" value="CDH43429.1"/>
    <property type="molecule type" value="Genomic_DNA"/>
</dbReference>
<protein>
    <submittedName>
        <fullName evidence="1">Uncharacterized protein</fullName>
    </submittedName>
</protein>
<reference evidence="1 2" key="1">
    <citation type="journal article" date="2014" name="ISME J.">
        <title>Candidatus Competibacter-lineage genomes retrieved from metagenomes reveal functional metabolic diversity.</title>
        <authorList>
            <person name="McIlroy S.J."/>
            <person name="Albertsen M."/>
            <person name="Andresen E.K."/>
            <person name="Saunders A.M."/>
            <person name="Kristiansen R."/>
            <person name="Stokholm-Bjerregaard M."/>
            <person name="Nielsen K.L."/>
            <person name="Nielsen P.H."/>
        </authorList>
    </citation>
    <scope>NUCLEOTIDE SEQUENCE [LARGE SCALE GENOMIC DNA]</scope>
    <source>
        <strain evidence="1 2">Run_B_J11</strain>
    </source>
</reference>
<dbReference type="AlphaFoldDB" id="A0A7U7G7T1"/>
<gene>
    <name evidence="1" type="ORF">BN874_120080</name>
</gene>
<proteinExistence type="predicted"/>
<organism evidence="1 2">
    <name type="scientific">Candidatus Contendobacter odensis Run_B_J11</name>
    <dbReference type="NCBI Taxonomy" id="1400861"/>
    <lineage>
        <taxon>Bacteria</taxon>
        <taxon>Pseudomonadati</taxon>
        <taxon>Pseudomonadota</taxon>
        <taxon>Gammaproteobacteria</taxon>
        <taxon>Candidatus Competibacteraceae</taxon>
        <taxon>Candidatus Contendibacter</taxon>
    </lineage>
</organism>
<evidence type="ECO:0000313" key="2">
    <source>
        <dbReference type="Proteomes" id="UP000019184"/>
    </source>
</evidence>
<accession>A0A7U7G7T1</accession>
<sequence length="55" mass="6643">MPLWQNLPEEFCGTRYILSIIYTVNYLLFIRMPGSFHLPCTRSERYDFCCDWKSS</sequence>
<comment type="caution">
    <text evidence="1">The sequence shown here is derived from an EMBL/GenBank/DDBJ whole genome shotgun (WGS) entry which is preliminary data.</text>
</comment>
<evidence type="ECO:0000313" key="1">
    <source>
        <dbReference type="EMBL" id="CDH43429.1"/>
    </source>
</evidence>
<name>A0A7U7G7T1_9GAMM</name>
<dbReference type="Proteomes" id="UP000019184">
    <property type="component" value="Unassembled WGS sequence"/>
</dbReference>